<organism evidence="1 2">
    <name type="scientific">Acholeplasma brassicae</name>
    <dbReference type="NCBI Taxonomy" id="61635"/>
    <lineage>
        <taxon>Bacteria</taxon>
        <taxon>Bacillati</taxon>
        <taxon>Mycoplasmatota</taxon>
        <taxon>Mollicutes</taxon>
        <taxon>Acholeplasmatales</taxon>
        <taxon>Acholeplasmataceae</taxon>
        <taxon>Acholeplasma</taxon>
    </lineage>
</organism>
<dbReference type="Gene3D" id="3.50.30.50">
    <property type="entry name" value="Putative cyclase"/>
    <property type="match status" value="2"/>
</dbReference>
<dbReference type="STRING" id="61635.BN85314170"/>
<dbReference type="PANTHER" id="PTHR31118">
    <property type="entry name" value="CYCLASE-LIKE PROTEIN 2"/>
    <property type="match status" value="1"/>
</dbReference>
<dbReference type="AlphaFoldDB" id="U4KSA1"/>
<dbReference type="EMBL" id="FO681348">
    <property type="protein sequence ID" value="CCV66438.1"/>
    <property type="molecule type" value="Genomic_DNA"/>
</dbReference>
<keyword evidence="2" id="KW-1185">Reference proteome</keyword>
<dbReference type="InterPro" id="IPR037175">
    <property type="entry name" value="KFase_sf"/>
</dbReference>
<name>U4KSA1_9MOLU</name>
<dbReference type="GO" id="GO:0004061">
    <property type="term" value="F:arylformamidase activity"/>
    <property type="evidence" value="ECO:0007669"/>
    <property type="project" value="InterPro"/>
</dbReference>
<dbReference type="InterPro" id="IPR007325">
    <property type="entry name" value="KFase/CYL"/>
</dbReference>
<dbReference type="Proteomes" id="UP000032737">
    <property type="component" value="Chromosome"/>
</dbReference>
<dbReference type="RefSeq" id="WP_030005298.1">
    <property type="nucleotide sequence ID" value="NC_022549.1"/>
</dbReference>
<dbReference type="PANTHER" id="PTHR31118:SF12">
    <property type="entry name" value="CYCLASE-LIKE PROTEIN 2"/>
    <property type="match status" value="1"/>
</dbReference>
<dbReference type="GO" id="GO:0019441">
    <property type="term" value="P:L-tryptophan catabolic process to kynurenine"/>
    <property type="evidence" value="ECO:0007669"/>
    <property type="project" value="InterPro"/>
</dbReference>
<dbReference type="OrthoDB" id="9796085at2"/>
<accession>U4KSA1</accession>
<dbReference type="KEGG" id="abra:BN85314170"/>
<sequence>MLIDLSLVINNELKSYPGDPRVKLQQIASIEKDGFNNYELSINMHAGTHIDGPKHMDGSKKNICDYALDRFHGKARIVNPKEPYQPKGEQIVVIPMKNQTLSEGFIKELIRSKINLIVIDKDSIDEAPYPLHKLLFKNNVFIVENAVNLHLLEKYPSFTIFAIPLKIEADSSLIRLFAQV</sequence>
<dbReference type="HOGENOM" id="CLU_030671_3_2_14"/>
<reference evidence="1 2" key="1">
    <citation type="journal article" date="2013" name="J. Mol. Microbiol. Biotechnol.">
        <title>Analysis of the Complete Genomes of Acholeplasma brassicae , A. palmae and A. laidlawii and Their Comparison to the Obligate Parasites from ' Candidatus Phytoplasma'.</title>
        <authorList>
            <person name="Kube M."/>
            <person name="Siewert C."/>
            <person name="Migdoll A.M."/>
            <person name="Duduk B."/>
            <person name="Holz S."/>
            <person name="Rabus R."/>
            <person name="Seemuller E."/>
            <person name="Mitrovic J."/>
            <person name="Muller I."/>
            <person name="Buttner C."/>
            <person name="Reinhardt R."/>
        </authorList>
    </citation>
    <scope>NUCLEOTIDE SEQUENCE [LARGE SCALE GENOMIC DNA]</scope>
    <source>
        <strain evidence="2">0502</strain>
    </source>
</reference>
<dbReference type="Pfam" id="PF04199">
    <property type="entry name" value="Cyclase"/>
    <property type="match status" value="1"/>
</dbReference>
<evidence type="ECO:0000313" key="2">
    <source>
        <dbReference type="Proteomes" id="UP000032737"/>
    </source>
</evidence>
<gene>
    <name evidence="1" type="ORF">BN85314170</name>
</gene>
<dbReference type="SUPFAM" id="SSF102198">
    <property type="entry name" value="Putative cyclase"/>
    <property type="match status" value="1"/>
</dbReference>
<proteinExistence type="predicted"/>
<protein>
    <submittedName>
        <fullName evidence="1">Cyclase family protein</fullName>
    </submittedName>
</protein>
<evidence type="ECO:0000313" key="1">
    <source>
        <dbReference type="EMBL" id="CCV66438.1"/>
    </source>
</evidence>